<dbReference type="SUPFAM" id="SSF52777">
    <property type="entry name" value="CoA-dependent acyltransferases"/>
    <property type="match status" value="2"/>
</dbReference>
<sequence length="524" mass="58167">MYDLPLRAPGKICSAVAPDSLTSIEQFTGHLERCLIHQNAIGFHSSCQLAAVYTVDLDEAVELSRDDLKELVITALGKTLCRHPVLGTTLRDADSARPTWKRLEHVDFRRIVQFVDVDYQSNIEELMEAEHQRYLRPTEDLPLWHCLVFIPHMTEFLTPMSFVMSFSFHRVVGDGYSAVYFHQTFLEATNLLLSTGDRVGGLKLTANQDVQVPHLTLVPHLEESMALPLTPWFLLSKIFKWFSASLYAPADTVAWSGPPIRSIEEQPPASHVRAFQLSRKEVARILSVTRQNQTTVTALITVLTARQLARLYGPAHSRFIGSVPFSLRKFLRNHKPGEMGLFTGVAEVSFCSDNSRLQGYIPCGSSITPTRESLAEDGVLWNSVRACGKIIHERSKSNVNLSNGLMKFIGDFRPMFSRLVGSRRRHAFCVTNLGAVDGGLVSQSQGVPKTSAAFDRLLFSVGMSAISDPYTVCLASVAGGYMTVTLNWDEGVVAESDALSLLRGLEQDLNAIAMATKEQCTEKF</sequence>
<keyword evidence="2" id="KW-1185">Reference proteome</keyword>
<proteinExistence type="predicted"/>
<accession>A0A066Y021</accession>
<dbReference type="eggNOG" id="ENOG502S6I1">
    <property type="taxonomic scope" value="Eukaryota"/>
</dbReference>
<dbReference type="InterPro" id="IPR023213">
    <property type="entry name" value="CAT-like_dom_sf"/>
</dbReference>
<dbReference type="PANTHER" id="PTHR28037:SF1">
    <property type="entry name" value="ALCOHOL O-ACETYLTRANSFERASE 1-RELATED"/>
    <property type="match status" value="1"/>
</dbReference>
<name>A0A066Y021_COLSU</name>
<dbReference type="GO" id="GO:0008080">
    <property type="term" value="F:N-acetyltransferase activity"/>
    <property type="evidence" value="ECO:0007669"/>
    <property type="project" value="TreeGrafter"/>
</dbReference>
<dbReference type="AlphaFoldDB" id="A0A066Y021"/>
<dbReference type="HOGENOM" id="CLU_024469_1_0_1"/>
<dbReference type="OMA" id="YAYVRTE"/>
<dbReference type="OrthoDB" id="2150604at2759"/>
<dbReference type="PANTHER" id="PTHR28037">
    <property type="entry name" value="ALCOHOL O-ACETYLTRANSFERASE 1-RELATED"/>
    <property type="match status" value="1"/>
</dbReference>
<gene>
    <name evidence="1" type="ORF">CSUB01_10387</name>
</gene>
<evidence type="ECO:0000313" key="2">
    <source>
        <dbReference type="Proteomes" id="UP000027238"/>
    </source>
</evidence>
<dbReference type="EMBL" id="JMSE01000190">
    <property type="protein sequence ID" value="KDN71391.1"/>
    <property type="molecule type" value="Genomic_DNA"/>
</dbReference>
<evidence type="ECO:0000313" key="1">
    <source>
        <dbReference type="EMBL" id="KDN71391.1"/>
    </source>
</evidence>
<comment type="caution">
    <text evidence="1">The sequence shown here is derived from an EMBL/GenBank/DDBJ whole genome shotgun (WGS) entry which is preliminary data.</text>
</comment>
<dbReference type="Gene3D" id="3.30.559.10">
    <property type="entry name" value="Chloramphenicol acetyltransferase-like domain"/>
    <property type="match status" value="1"/>
</dbReference>
<protein>
    <recommendedName>
        <fullName evidence="3">Alcohol acetyltransferase</fullName>
    </recommendedName>
</protein>
<evidence type="ECO:0008006" key="3">
    <source>
        <dbReference type="Google" id="ProtNLM"/>
    </source>
</evidence>
<reference evidence="2" key="1">
    <citation type="journal article" date="2014" name="Genome Announc.">
        <title>Draft genome sequence of Colletotrichum sublineola, a destructive pathogen of cultivated sorghum.</title>
        <authorList>
            <person name="Baroncelli R."/>
            <person name="Sanz-Martin J.M."/>
            <person name="Rech G.E."/>
            <person name="Sukno S.A."/>
            <person name="Thon M.R."/>
        </authorList>
    </citation>
    <scope>NUCLEOTIDE SEQUENCE [LARGE SCALE GENOMIC DNA]</scope>
    <source>
        <strain evidence="2">TX430BB</strain>
    </source>
</reference>
<dbReference type="Proteomes" id="UP000027238">
    <property type="component" value="Unassembled WGS sequence"/>
</dbReference>
<dbReference type="STRING" id="1173701.A0A066Y021"/>
<organism evidence="1 2">
    <name type="scientific">Colletotrichum sublineola</name>
    <name type="common">Sorghum anthracnose fungus</name>
    <dbReference type="NCBI Taxonomy" id="1173701"/>
    <lineage>
        <taxon>Eukaryota</taxon>
        <taxon>Fungi</taxon>
        <taxon>Dikarya</taxon>
        <taxon>Ascomycota</taxon>
        <taxon>Pezizomycotina</taxon>
        <taxon>Sordariomycetes</taxon>
        <taxon>Hypocreomycetidae</taxon>
        <taxon>Glomerellales</taxon>
        <taxon>Glomerellaceae</taxon>
        <taxon>Colletotrichum</taxon>
        <taxon>Colletotrichum graminicola species complex</taxon>
    </lineage>
</organism>
<dbReference type="InterPro" id="IPR052058">
    <property type="entry name" value="Alcohol_O-acetyltransferase"/>
</dbReference>